<dbReference type="InterPro" id="IPR013172">
    <property type="entry name" value="Bomanin"/>
</dbReference>
<evidence type="ECO:0000256" key="2">
    <source>
        <dbReference type="ARBA" id="ARBA00022525"/>
    </source>
</evidence>
<keyword evidence="6" id="KW-1185">Reference proteome</keyword>
<accession>A0ABU9L383</accession>
<evidence type="ECO:0000256" key="4">
    <source>
        <dbReference type="ARBA" id="ARBA00023157"/>
    </source>
</evidence>
<dbReference type="RefSeq" id="WP_342160050.1">
    <property type="nucleotide sequence ID" value="NZ_JBCDNA010000002.1"/>
</dbReference>
<evidence type="ECO:0000313" key="5">
    <source>
        <dbReference type="EMBL" id="MEL4456027.1"/>
    </source>
</evidence>
<reference evidence="5 6" key="1">
    <citation type="submission" date="2024-04" db="EMBL/GenBank/DDBJ databases">
        <title>whole genome sequencing of Lutimonas vermicola strain IMCC1616.</title>
        <authorList>
            <person name="Bae S.S."/>
        </authorList>
    </citation>
    <scope>NUCLEOTIDE SEQUENCE [LARGE SCALE GENOMIC DNA]</scope>
    <source>
        <strain evidence="5 6">IMCC1616</strain>
    </source>
</reference>
<keyword evidence="2" id="KW-0964">Secreted</keyword>
<evidence type="ECO:0008006" key="7">
    <source>
        <dbReference type="Google" id="ProtNLM"/>
    </source>
</evidence>
<evidence type="ECO:0000313" key="6">
    <source>
        <dbReference type="Proteomes" id="UP001474120"/>
    </source>
</evidence>
<protein>
    <recommendedName>
        <fullName evidence="7">NIPSNAP domain-containing protein</fullName>
    </recommendedName>
</protein>
<dbReference type="Pfam" id="PF08194">
    <property type="entry name" value="DIM"/>
    <property type="match status" value="1"/>
</dbReference>
<organism evidence="5 6">
    <name type="scientific">Lutimonas vermicola</name>
    <dbReference type="NCBI Taxonomy" id="414288"/>
    <lineage>
        <taxon>Bacteria</taxon>
        <taxon>Pseudomonadati</taxon>
        <taxon>Bacteroidota</taxon>
        <taxon>Flavobacteriia</taxon>
        <taxon>Flavobacteriales</taxon>
        <taxon>Flavobacteriaceae</taxon>
        <taxon>Lutimonas</taxon>
    </lineage>
</organism>
<gene>
    <name evidence="5" type="ORF">AABB81_08995</name>
</gene>
<comment type="caution">
    <text evidence="5">The sequence shown here is derived from an EMBL/GenBank/DDBJ whole genome shotgun (WGS) entry which is preliminary data.</text>
</comment>
<evidence type="ECO:0000256" key="1">
    <source>
        <dbReference type="ARBA" id="ARBA00004613"/>
    </source>
</evidence>
<comment type="subcellular location">
    <subcellularLocation>
        <location evidence="1">Secreted</location>
    </subcellularLocation>
</comment>
<keyword evidence="3" id="KW-0732">Signal</keyword>
<proteinExistence type="predicted"/>
<sequence length="269" mass="31478">MKPLSLSLVILFVAVLNLSPISGQEIIDGEQAYVTITTLHGVEGFDFEAWKEVEEEYFNKVTSKIDLIRSHEVLMSYFLPEFGEIKVINVIGSWEDIMTINEMRMALIEEAWPDEEERNAFFEKQNSFYKSKHEDEIYLTSESTKDLIREPGQNLPFTFMIKTNILSDTEDEYSYDNYKNYVEEVLYKNSKILGYYPFKHFWGADSREFVEMFIFDSLSDVELSQYESNALIAKIIPNEEGRMQFLTSLYSAIESQESKFYRNIPSLSK</sequence>
<name>A0ABU9L383_9FLAO</name>
<dbReference type="Proteomes" id="UP001474120">
    <property type="component" value="Unassembled WGS sequence"/>
</dbReference>
<evidence type="ECO:0000256" key="3">
    <source>
        <dbReference type="ARBA" id="ARBA00022729"/>
    </source>
</evidence>
<keyword evidence="4" id="KW-1015">Disulfide bond</keyword>
<dbReference type="EMBL" id="JBCDNA010000002">
    <property type="protein sequence ID" value="MEL4456027.1"/>
    <property type="molecule type" value="Genomic_DNA"/>
</dbReference>